<dbReference type="HOGENOM" id="CLU_139698_6_4_2"/>
<dbReference type="eggNOG" id="arCOG00349">
    <property type="taxonomic scope" value="Archaea"/>
</dbReference>
<dbReference type="EMBL" id="CP001899">
    <property type="protein sequence ID" value="ADC64326.1"/>
    <property type="molecule type" value="Genomic_DNA"/>
</dbReference>
<evidence type="ECO:0000256" key="5">
    <source>
        <dbReference type="ARBA" id="ARBA00023004"/>
    </source>
</evidence>
<dbReference type="GO" id="GO:0051536">
    <property type="term" value="F:iron-sulfur cluster binding"/>
    <property type="evidence" value="ECO:0007669"/>
    <property type="project" value="UniProtKB-KW"/>
</dbReference>
<dbReference type="Pfam" id="PF13370">
    <property type="entry name" value="Fer4_13"/>
    <property type="match status" value="1"/>
</dbReference>
<dbReference type="PRINTS" id="PR00352">
    <property type="entry name" value="3FE4SFRDOXIN"/>
</dbReference>
<dbReference type="KEGG" id="fpl:Ferp_0138"/>
<dbReference type="STRING" id="589924.Ferp_0138"/>
<dbReference type="GO" id="GO:0016491">
    <property type="term" value="F:oxidoreductase activity"/>
    <property type="evidence" value="ECO:0007669"/>
    <property type="project" value="UniProtKB-ARBA"/>
</dbReference>
<dbReference type="PANTHER" id="PTHR36923">
    <property type="entry name" value="FERREDOXIN"/>
    <property type="match status" value="1"/>
</dbReference>
<dbReference type="GO" id="GO:0005506">
    <property type="term" value="F:iron ion binding"/>
    <property type="evidence" value="ECO:0007669"/>
    <property type="project" value="UniProtKB-UniRule"/>
</dbReference>
<evidence type="ECO:0000256" key="1">
    <source>
        <dbReference type="ARBA" id="ARBA00001966"/>
    </source>
</evidence>
<comment type="cofactor">
    <cofactor evidence="1">
        <name>[4Fe-4S] cluster</name>
        <dbReference type="ChEBI" id="CHEBI:49883"/>
    </cofactor>
</comment>
<dbReference type="GeneID" id="8777630"/>
<sequence length="60" mass="6308">MPAKVDENLCTGCGLCEEICPEVFKLDENGISRVVGDCEANIDCCQEAAESCPAGAITIE</sequence>
<keyword evidence="6 7" id="KW-0411">Iron-sulfur</keyword>
<gene>
    <name evidence="9" type="ordered locus">Ferp_0138</name>
</gene>
<dbReference type="PROSITE" id="PS00198">
    <property type="entry name" value="4FE4S_FER_1"/>
    <property type="match status" value="1"/>
</dbReference>
<dbReference type="RefSeq" id="WP_012964673.1">
    <property type="nucleotide sequence ID" value="NC_013849.1"/>
</dbReference>
<dbReference type="PANTHER" id="PTHR36923:SF3">
    <property type="entry name" value="FERREDOXIN"/>
    <property type="match status" value="1"/>
</dbReference>
<evidence type="ECO:0000256" key="2">
    <source>
        <dbReference type="ARBA" id="ARBA00022448"/>
    </source>
</evidence>
<evidence type="ECO:0000256" key="6">
    <source>
        <dbReference type="ARBA" id="ARBA00023014"/>
    </source>
</evidence>
<feature type="domain" description="4Fe-4S ferredoxin-type" evidence="8">
    <location>
        <begin position="1"/>
        <end position="29"/>
    </location>
</feature>
<dbReference type="Proteomes" id="UP000002613">
    <property type="component" value="Chromosome"/>
</dbReference>
<name>D3S190_FERPA</name>
<evidence type="ECO:0000256" key="7">
    <source>
        <dbReference type="RuleBase" id="RU368020"/>
    </source>
</evidence>
<protein>
    <recommendedName>
        <fullName evidence="7">Ferredoxin</fullName>
    </recommendedName>
</protein>
<dbReference type="InterPro" id="IPR017896">
    <property type="entry name" value="4Fe4S_Fe-S-bd"/>
</dbReference>
<evidence type="ECO:0000256" key="4">
    <source>
        <dbReference type="ARBA" id="ARBA00022982"/>
    </source>
</evidence>
<dbReference type="InterPro" id="IPR017900">
    <property type="entry name" value="4Fe4S_Fe_S_CS"/>
</dbReference>
<evidence type="ECO:0000313" key="10">
    <source>
        <dbReference type="Proteomes" id="UP000002613"/>
    </source>
</evidence>
<accession>D3S190</accession>
<keyword evidence="5 7" id="KW-0408">Iron</keyword>
<evidence type="ECO:0000313" key="9">
    <source>
        <dbReference type="EMBL" id="ADC64326.1"/>
    </source>
</evidence>
<dbReference type="InterPro" id="IPR001080">
    <property type="entry name" value="3Fe4S_ferredoxin"/>
</dbReference>
<dbReference type="Gene3D" id="3.30.70.20">
    <property type="match status" value="1"/>
</dbReference>
<evidence type="ECO:0000259" key="8">
    <source>
        <dbReference type="PROSITE" id="PS51379"/>
    </source>
</evidence>
<keyword evidence="4 7" id="KW-0249">Electron transport</keyword>
<organism evidence="9 10">
    <name type="scientific">Ferroglobus placidus (strain DSM 10642 / AEDII12DO)</name>
    <dbReference type="NCBI Taxonomy" id="589924"/>
    <lineage>
        <taxon>Archaea</taxon>
        <taxon>Methanobacteriati</taxon>
        <taxon>Methanobacteriota</taxon>
        <taxon>Archaeoglobi</taxon>
        <taxon>Archaeoglobales</taxon>
        <taxon>Archaeoglobaceae</taxon>
        <taxon>Ferroglobus</taxon>
    </lineage>
</organism>
<keyword evidence="3 7" id="KW-0479">Metal-binding</keyword>
<dbReference type="SUPFAM" id="SSF54862">
    <property type="entry name" value="4Fe-4S ferredoxins"/>
    <property type="match status" value="1"/>
</dbReference>
<reference evidence="10" key="1">
    <citation type="submission" date="2010-02" db="EMBL/GenBank/DDBJ databases">
        <title>Complete sequence of Ferroglobus placidus DSM 10642.</title>
        <authorList>
            <consortium name="US DOE Joint Genome Institute"/>
            <person name="Lucas S."/>
            <person name="Copeland A."/>
            <person name="Lapidus A."/>
            <person name="Cheng J.-F."/>
            <person name="Bruce D."/>
            <person name="Goodwin L."/>
            <person name="Pitluck S."/>
            <person name="Saunders E."/>
            <person name="Brettin T."/>
            <person name="Detter J.C."/>
            <person name="Han C."/>
            <person name="Tapia R."/>
            <person name="Larimer F."/>
            <person name="Land M."/>
            <person name="Hauser L."/>
            <person name="Kyrpides N."/>
            <person name="Ivanova N."/>
            <person name="Holmes D."/>
            <person name="Lovley D."/>
            <person name="Kyrpides N."/>
            <person name="Anderson I.J."/>
            <person name="Woyke T."/>
        </authorList>
    </citation>
    <scope>NUCLEOTIDE SEQUENCE [LARGE SCALE GENOMIC DNA]</scope>
    <source>
        <strain evidence="10">DSM 10642 / AEDII12DO</strain>
    </source>
</reference>
<dbReference type="PROSITE" id="PS51379">
    <property type="entry name" value="4FE4S_FER_2"/>
    <property type="match status" value="1"/>
</dbReference>
<keyword evidence="10" id="KW-1185">Reference proteome</keyword>
<evidence type="ECO:0000256" key="3">
    <source>
        <dbReference type="ARBA" id="ARBA00022723"/>
    </source>
</evidence>
<comment type="function">
    <text evidence="7">Ferredoxins are iron-sulfur proteins that transfer electrons in a wide variety of metabolic reactions.</text>
</comment>
<reference evidence="9 10" key="2">
    <citation type="journal article" date="2011" name="Stand. Genomic Sci.">
        <title>Complete genome sequence of Ferroglobus placidus AEDII12DO.</title>
        <authorList>
            <person name="Anderson I."/>
            <person name="Risso C."/>
            <person name="Holmes D."/>
            <person name="Lucas S."/>
            <person name="Copeland A."/>
            <person name="Lapidus A."/>
            <person name="Cheng J.F."/>
            <person name="Bruce D."/>
            <person name="Goodwin L."/>
            <person name="Pitluck S."/>
            <person name="Saunders E."/>
            <person name="Brettin T."/>
            <person name="Detter J.C."/>
            <person name="Han C."/>
            <person name="Tapia R."/>
            <person name="Larimer F."/>
            <person name="Land M."/>
            <person name="Hauser L."/>
            <person name="Woyke T."/>
            <person name="Lovley D."/>
            <person name="Kyrpides N."/>
            <person name="Ivanova N."/>
        </authorList>
    </citation>
    <scope>NUCLEOTIDE SEQUENCE [LARGE SCALE GENOMIC DNA]</scope>
    <source>
        <strain evidence="10">DSM 10642 / AEDII12DO</strain>
    </source>
</reference>
<dbReference type="AlphaFoldDB" id="D3S190"/>
<dbReference type="PaxDb" id="589924-Ferp_0138"/>
<keyword evidence="2 7" id="KW-0813">Transport</keyword>
<proteinExistence type="predicted"/>
<dbReference type="GO" id="GO:0009055">
    <property type="term" value="F:electron transfer activity"/>
    <property type="evidence" value="ECO:0007669"/>
    <property type="project" value="UniProtKB-UniRule"/>
</dbReference>
<dbReference type="InterPro" id="IPR051269">
    <property type="entry name" value="Fe-S_cluster_ET"/>
</dbReference>
<dbReference type="OrthoDB" id="5583at2157"/>